<dbReference type="Pfam" id="PF25547">
    <property type="entry name" value="WXG100_2"/>
    <property type="match status" value="1"/>
</dbReference>
<sequence length="312" mass="34423">MAGITLAALVHADTGRLRDLAADWEKLSDELDATTEDLARGTRDLPHHWAGAASEAAQARNRQFQVEIGNIPHNFHVVAGALRLLAQQLDHCRRMAYAVVDDAKAYDLRVDLATGEITTAGPVDSDAIAAVKAAMDELALRLTRIVAQADDADRHAYEVIDGRRHHPLDPMDDELPESRPDFLLQDVSPEFRAQEWHDMHQLNRDRMITEHPELVGPAVGLPTIDRDRANRLLLARAKTAAQARRERLDVMRDGAGSRATMNTDAELAGIAEVQKRLATTPGARLLSYPPAVIGKADPKWDEFVPPARHLNS</sequence>
<reference evidence="2 3" key="1">
    <citation type="submission" date="2024-10" db="EMBL/GenBank/DDBJ databases">
        <title>The Natural Products Discovery Center: Release of the First 8490 Sequenced Strains for Exploring Actinobacteria Biosynthetic Diversity.</title>
        <authorList>
            <person name="Kalkreuter E."/>
            <person name="Kautsar S.A."/>
            <person name="Yang D."/>
            <person name="Bader C.D."/>
            <person name="Teijaro C.N."/>
            <person name="Fluegel L."/>
            <person name="Davis C.M."/>
            <person name="Simpson J.R."/>
            <person name="Lauterbach L."/>
            <person name="Steele A.D."/>
            <person name="Gui C."/>
            <person name="Meng S."/>
            <person name="Li G."/>
            <person name="Viehrig K."/>
            <person name="Ye F."/>
            <person name="Su P."/>
            <person name="Kiefer A.F."/>
            <person name="Nichols A."/>
            <person name="Cepeda A.J."/>
            <person name="Yan W."/>
            <person name="Fan B."/>
            <person name="Jiang Y."/>
            <person name="Adhikari A."/>
            <person name="Zheng C.-J."/>
            <person name="Schuster L."/>
            <person name="Cowan T.M."/>
            <person name="Smanski M.J."/>
            <person name="Chevrette M.G."/>
            <person name="De Carvalho L.P.S."/>
            <person name="Shen B."/>
        </authorList>
    </citation>
    <scope>NUCLEOTIDE SEQUENCE [LARGE SCALE GENOMIC DNA]</scope>
    <source>
        <strain evidence="2 3">NPDC000087</strain>
    </source>
</reference>
<dbReference type="RefSeq" id="WP_157296548.1">
    <property type="nucleotide sequence ID" value="NZ_JBIAZU010000006.1"/>
</dbReference>
<dbReference type="Gene3D" id="1.20.1260.20">
    <property type="entry name" value="PPE superfamily"/>
    <property type="match status" value="1"/>
</dbReference>
<dbReference type="EMBL" id="JBIAZU010000006">
    <property type="protein sequence ID" value="MFF5294416.1"/>
    <property type="molecule type" value="Genomic_DNA"/>
</dbReference>
<evidence type="ECO:0000259" key="1">
    <source>
        <dbReference type="Pfam" id="PF25547"/>
    </source>
</evidence>
<feature type="domain" description="Outer membrane channel protein CpnT-like N-terminal" evidence="1">
    <location>
        <begin position="16"/>
        <end position="98"/>
    </location>
</feature>
<name>A0ABW6WM98_9ACTN</name>
<evidence type="ECO:0000313" key="3">
    <source>
        <dbReference type="Proteomes" id="UP001602245"/>
    </source>
</evidence>
<dbReference type="Proteomes" id="UP001602245">
    <property type="component" value="Unassembled WGS sequence"/>
</dbReference>
<proteinExistence type="predicted"/>
<evidence type="ECO:0000313" key="2">
    <source>
        <dbReference type="EMBL" id="MFF5294416.1"/>
    </source>
</evidence>
<dbReference type="InterPro" id="IPR057746">
    <property type="entry name" value="CpnT-like_N"/>
</dbReference>
<accession>A0ABW6WM98</accession>
<dbReference type="InterPro" id="IPR038332">
    <property type="entry name" value="PPE_sf"/>
</dbReference>
<dbReference type="SUPFAM" id="SSF140453">
    <property type="entry name" value="EsxAB dimer-like"/>
    <property type="match status" value="1"/>
</dbReference>
<comment type="caution">
    <text evidence="2">The sequence shown here is derived from an EMBL/GenBank/DDBJ whole genome shotgun (WGS) entry which is preliminary data.</text>
</comment>
<keyword evidence="3" id="KW-1185">Reference proteome</keyword>
<protein>
    <recommendedName>
        <fullName evidence="1">Outer membrane channel protein CpnT-like N-terminal domain-containing protein</fullName>
    </recommendedName>
</protein>
<gene>
    <name evidence="2" type="ORF">ACFY35_33685</name>
</gene>
<dbReference type="InterPro" id="IPR036689">
    <property type="entry name" value="ESAT-6-like_sf"/>
</dbReference>
<organism evidence="2 3">
    <name type="scientific">Paractinoplanes globisporus</name>
    <dbReference type="NCBI Taxonomy" id="113565"/>
    <lineage>
        <taxon>Bacteria</taxon>
        <taxon>Bacillati</taxon>
        <taxon>Actinomycetota</taxon>
        <taxon>Actinomycetes</taxon>
        <taxon>Micromonosporales</taxon>
        <taxon>Micromonosporaceae</taxon>
        <taxon>Paractinoplanes</taxon>
    </lineage>
</organism>